<feature type="region of interest" description="Disordered" evidence="1">
    <location>
        <begin position="1308"/>
        <end position="1327"/>
    </location>
</feature>
<gene>
    <name evidence="3" type="ORF">HUW51_02530</name>
</gene>
<dbReference type="NCBIfam" id="TIGR04183">
    <property type="entry name" value="Por_Secre_tail"/>
    <property type="match status" value="1"/>
</dbReference>
<evidence type="ECO:0000259" key="2">
    <source>
        <dbReference type="Pfam" id="PF18962"/>
    </source>
</evidence>
<evidence type="ECO:0000313" key="3">
    <source>
        <dbReference type="EMBL" id="QNF31654.1"/>
    </source>
</evidence>
<dbReference type="Proteomes" id="UP000515237">
    <property type="component" value="Chromosome"/>
</dbReference>
<feature type="domain" description="Secretion system C-terminal sorting" evidence="2">
    <location>
        <begin position="1424"/>
        <end position="1499"/>
    </location>
</feature>
<evidence type="ECO:0000256" key="1">
    <source>
        <dbReference type="SAM" id="MobiDB-lite"/>
    </source>
</evidence>
<dbReference type="PANTHER" id="PTHR42754:SF1">
    <property type="entry name" value="LIPOPROTEIN"/>
    <property type="match status" value="1"/>
</dbReference>
<proteinExistence type="predicted"/>
<feature type="compositionally biased region" description="Polar residues" evidence="1">
    <location>
        <begin position="15"/>
        <end position="29"/>
    </location>
</feature>
<dbReference type="KEGG" id="aswu:HUW51_02530"/>
<dbReference type="PANTHER" id="PTHR42754">
    <property type="entry name" value="ENDOGLUCANASE"/>
    <property type="match status" value="1"/>
</dbReference>
<dbReference type="PRINTS" id="PR00313">
    <property type="entry name" value="CABNDNGRPT"/>
</dbReference>
<dbReference type="EMBL" id="CP055156">
    <property type="protein sequence ID" value="QNF31654.1"/>
    <property type="molecule type" value="Genomic_DNA"/>
</dbReference>
<accession>A0A7G7G3C0</accession>
<dbReference type="Pfam" id="PF18962">
    <property type="entry name" value="Por_Secre_tail"/>
    <property type="match status" value="1"/>
</dbReference>
<dbReference type="RefSeq" id="WP_185272442.1">
    <property type="nucleotide sequence ID" value="NZ_CP055156.1"/>
</dbReference>
<protein>
    <submittedName>
        <fullName evidence="3">T9SS type A sorting domain-containing protein</fullName>
    </submittedName>
</protein>
<feature type="region of interest" description="Disordered" evidence="1">
    <location>
        <begin position="1"/>
        <end position="29"/>
    </location>
</feature>
<sequence>MQPTSDGGYIVGGYSESNRSGDKSQANKGQVSTYDYWIVKLKADGTKSWDKTIGGSHFELLTALQQTQDGGYILGGYSTSEKSGDKSEDNKGKEFSTDYWIVKLNADGSKAWDKTFGGNKEDNLTSLQQTQDGGFILSGTSTSDKSGDKTQAGKGIWIVKLQANGTKVWDRTIIGGGENKIQQTPDGGYLLGSTSGYGIFGEKTDVGKGETDYWIVKLKADGTKDWDKAYGGTSYEQFQDIRPTSDGGYLLGGSSYSDKGGDKSEASRNGKNYQDWLIYDYWVIKIKADGSKEWDRTLGGSADDRLKVLIETKEGTYLLGGTSGSPISGDKTETSSDYNVDYWVVKLKANGSKIWDKTLGGEQEDELTALQQVADGNFILGGTSFSGASKDKSEPNRGECESNCSTDYWLVKIDNSGANLKQYIVFNPIPYKILGDMPFTLSATASSGLPVSFKVVSGPATLKGNILTLTGVGTVTIKATQAGSATYLSAEATQTFLVQPVSLIRKGWDKTYGGSAEDVLTTMVATTDGGYLVGGTSNSGKSGDRSQAGAGKDYWIIKVDRSGKKQWDKSYGGNYQDKLATIITTPDGGYLLGGTSESTISGDKTEAVRGGADYWLVKIDSTGKKEWDKTLGGNNEDILNAVLPTPDGGYLVGGTSNSTHSGDKSQASKGLQDYWVVKITGTGRKLWDKTFGGGAAENLASLAICSNGDYLLGGSSGSGYSGDKEQSKRGIIDYWLVRITASGTKIWDKAYGGIKSSYRDPGTDPTDTTNAYVNYYGTSTLSAIVATTDGGFLLGGTSNAATGREKSEDNLGKNYTARNKYWVVKIDDKGNKVWDKTYAGGLFESTNGIGANTYTVYSGDSDLKAIVSTPDNGFLLAGNSTSTIGKDKTEALRGDFNDYWAVKIDAQGRKQWDKSLGGLRYDFLAAAVNGSAGGFVLGGASDSDMGGDKSEFNRTEKGVKQYDYWLVQILDENTPLANWNMRYGGSGNDLFTSVIKTSDGGYLSGGYTNSGVSGDKTQANRGENDYWIVKSDKNGKKLWDKRFGGSGNDYLNLVIQTQDKGYLLAGSSFSGIGGDKSQDSRGDRDYWIVKTDAKGNKQWDKRFGGTGADELKQVLQTAKGEYLLAGTSNSPVGGDKSQNSQGGQDFWVLKVNSEGELLWDKRFGGFQDDILEGLAPTVSDGFLLGGRSASGRSGDKTQSSRGGNDYWLVRITSTGQKVWDKRFGGSGTDDLMVVSRSGANSGDFIIAGHSTSGLGGDKSQDSRGGKDFWLLKINGDGQKLFDKRFGGSQDEGLRSILRTSDGGYLLAGRSESDVSGDQSEPSQGGNDYWLVKTSSTGMLQWDKRVGGSGEDELRTAIQTSDGGYLLGGRSSSGVSGDRTQPSQGGTDYWLVKIASPATSQVVAREVTLLPKPAAEIKEVQVEAFPNPSSDKLTMRFRIPETQTATLKVYDLQGRAIAVLFEDEAQANQLYQVEWEAQKQAPGMYLLQLQTTTNRSQSKVLLVR</sequence>
<keyword evidence="4" id="KW-1185">Reference proteome</keyword>
<reference evidence="3 4" key="1">
    <citation type="journal article" date="2018" name="Int. J. Syst. Evol. Microbiol.">
        <title>Adhaeribacter swui sp. nov., isolated from wet mud.</title>
        <authorList>
            <person name="Kim D.U."/>
            <person name="Kim K.W."/>
            <person name="Kang M.S."/>
            <person name="Kim J.Y."/>
            <person name="Jang J.H."/>
            <person name="Kim M.K."/>
        </authorList>
    </citation>
    <scope>NUCLEOTIDE SEQUENCE [LARGE SCALE GENOMIC DNA]</scope>
    <source>
        <strain evidence="3 4">KCTC 52873</strain>
    </source>
</reference>
<organism evidence="3 4">
    <name type="scientific">Adhaeribacter swui</name>
    <dbReference type="NCBI Taxonomy" id="2086471"/>
    <lineage>
        <taxon>Bacteria</taxon>
        <taxon>Pseudomonadati</taxon>
        <taxon>Bacteroidota</taxon>
        <taxon>Cytophagia</taxon>
        <taxon>Cytophagales</taxon>
        <taxon>Hymenobacteraceae</taxon>
        <taxon>Adhaeribacter</taxon>
    </lineage>
</organism>
<feature type="compositionally biased region" description="Polar residues" evidence="1">
    <location>
        <begin position="1313"/>
        <end position="1325"/>
    </location>
</feature>
<evidence type="ECO:0000313" key="4">
    <source>
        <dbReference type="Proteomes" id="UP000515237"/>
    </source>
</evidence>
<name>A0A7G7G3C0_9BACT</name>
<dbReference type="InterPro" id="IPR026444">
    <property type="entry name" value="Secre_tail"/>
</dbReference>